<feature type="compositionally biased region" description="Polar residues" evidence="1">
    <location>
        <begin position="67"/>
        <end position="76"/>
    </location>
</feature>
<accession>A0A4P9XW80</accession>
<protein>
    <submittedName>
        <fullName evidence="2">Uncharacterized protein</fullName>
    </submittedName>
</protein>
<evidence type="ECO:0000313" key="3">
    <source>
        <dbReference type="Proteomes" id="UP000271241"/>
    </source>
</evidence>
<feature type="non-terminal residue" evidence="2">
    <location>
        <position position="1"/>
    </location>
</feature>
<sequence length="201" mass="21038">DDEQSQGVEAFPELRVGNAPSVQSNARKGGRQRSISSVADLGAGNARRHAAGLFAREQAGVGGNRARGSSFSVSSRATPVAVPHSPPPSPYVTASPSSSSPSYSRGFQLFSGLRRGHMASASTASTVSVSLSVGQHTLSSITHGSDGTTISEDSVITPDNLSVLEEHIPELHESSGVLDVDKMLDELDTVETPNRPYMLRV</sequence>
<dbReference type="AlphaFoldDB" id="A0A4P9XW80"/>
<organism evidence="2 3">
    <name type="scientific">Thamnocephalis sphaerospora</name>
    <dbReference type="NCBI Taxonomy" id="78915"/>
    <lineage>
        <taxon>Eukaryota</taxon>
        <taxon>Fungi</taxon>
        <taxon>Fungi incertae sedis</taxon>
        <taxon>Zoopagomycota</taxon>
        <taxon>Zoopagomycotina</taxon>
        <taxon>Zoopagomycetes</taxon>
        <taxon>Zoopagales</taxon>
        <taxon>Sigmoideomycetaceae</taxon>
        <taxon>Thamnocephalis</taxon>
    </lineage>
</organism>
<feature type="region of interest" description="Disordered" evidence="1">
    <location>
        <begin position="1"/>
        <end position="41"/>
    </location>
</feature>
<keyword evidence="3" id="KW-1185">Reference proteome</keyword>
<gene>
    <name evidence="2" type="ORF">THASP1DRAFT_27664</name>
</gene>
<name>A0A4P9XW80_9FUNG</name>
<evidence type="ECO:0000256" key="1">
    <source>
        <dbReference type="SAM" id="MobiDB-lite"/>
    </source>
</evidence>
<evidence type="ECO:0000313" key="2">
    <source>
        <dbReference type="EMBL" id="RKP10567.1"/>
    </source>
</evidence>
<dbReference type="Proteomes" id="UP000271241">
    <property type="component" value="Unassembled WGS sequence"/>
</dbReference>
<proteinExistence type="predicted"/>
<reference evidence="3" key="1">
    <citation type="journal article" date="2018" name="Nat. Microbiol.">
        <title>Leveraging single-cell genomics to expand the fungal tree of life.</title>
        <authorList>
            <person name="Ahrendt S.R."/>
            <person name="Quandt C.A."/>
            <person name="Ciobanu D."/>
            <person name="Clum A."/>
            <person name="Salamov A."/>
            <person name="Andreopoulos B."/>
            <person name="Cheng J.F."/>
            <person name="Woyke T."/>
            <person name="Pelin A."/>
            <person name="Henrissat B."/>
            <person name="Reynolds N.K."/>
            <person name="Benny G.L."/>
            <person name="Smith M.E."/>
            <person name="James T.Y."/>
            <person name="Grigoriev I.V."/>
        </authorList>
    </citation>
    <scope>NUCLEOTIDE SEQUENCE [LARGE SCALE GENOMIC DNA]</scope>
    <source>
        <strain evidence="3">RSA 1356</strain>
    </source>
</reference>
<dbReference type="EMBL" id="KZ992447">
    <property type="protein sequence ID" value="RKP10567.1"/>
    <property type="molecule type" value="Genomic_DNA"/>
</dbReference>
<feature type="region of interest" description="Disordered" evidence="1">
    <location>
        <begin position="55"/>
        <end position="99"/>
    </location>
</feature>